<evidence type="ECO:0000313" key="3">
    <source>
        <dbReference type="EMBL" id="KAA8631086.1"/>
    </source>
</evidence>
<evidence type="ECO:0000256" key="2">
    <source>
        <dbReference type="SAM" id="Phobius"/>
    </source>
</evidence>
<gene>
    <name evidence="3" type="ORF">SMACR_08950</name>
</gene>
<sequence>MSQELPLHRPTVGKGKTVNGNKDGWFKTIFKNTNISIQPSTTTTTTPSQSEGPATPTIPSAHKESPGPIIINRDDVLRELKIHKRFRLPSLSPDLEVTDLPNFDDITPYDVGESTQDQLWDLEALRLIDAVSQPNPLFFQGSKDLAVDSIKSYGMLAILADRVMQSLIIASYDGESLLVEHLEQLAAKAELENCRVSLVYMSDVEAESDENQKGANRISNEDFFKFVDYCTGVLARVLCSTVGDSTVHTNILAHLAKISTKIKVVSANLRKYAQVSLDIGAPERPFFMSSQPGLRQSQEQAPAALEPLSAGDAIAKAVSGGLADDQMERVMESLETRVQAPVAPLEVENKKKALRIMYYRRCDRYRHGLIKILQNLIVHLRGSNRLTQSFPTSYEICSMVYETGFERFRTLVFQDETDEFLGTSDEPMVNNGRNMFHFLNETVDHIFPRGFLVPGDNAGQDSTQALHMPIRRPNTSATDRSVPVGLTTGLRDEDASVGTTISWNYTPDGPDNTTTEVHPQRTARLRSMSNTISVLVPLVLASPQVVMLVSRFIDNITFSDFMIGLSAAGEASAERKRQGHLVKPHTYAGYTAFFSLTTDEYRAQQEAHLPNGPKSLSNALMRRNNLHKGKTAAVLPRRESGVLEKLANGPNTGSHATPADERSSLERIVSHRQELDRVGKKMKSWVFEEKGVMVKCKTYVAMTMLLCVMLVAGGIAIGVTVGGSIQAVDPFNITTYCWVLAAFVLLVVKSVRVHEWPWNDFLHGRVLCKSVSELSEVTGIDEQLILAKLLQDESFSCLDTRGPFNAVFKRRSGDGFSIDRPISMWTMLISGLIMIEVESMNGRGLVCLDLRRGTKFAVIKSVGDYYKCDPENRPTYIYCKRIPERSCKEGEVQGEQGDGNPCKLVLNSGDIVWMRALGFYSNKDALFI</sequence>
<keyword evidence="2" id="KW-1133">Transmembrane helix</keyword>
<evidence type="ECO:0000313" key="4">
    <source>
        <dbReference type="Proteomes" id="UP000433876"/>
    </source>
</evidence>
<accession>A0A8S8ZQA1</accession>
<dbReference type="AlphaFoldDB" id="A0A8S8ZQA1"/>
<feature type="transmembrane region" description="Helical" evidence="2">
    <location>
        <begin position="699"/>
        <end position="725"/>
    </location>
</feature>
<dbReference type="Proteomes" id="UP000433876">
    <property type="component" value="Unassembled WGS sequence"/>
</dbReference>
<feature type="transmembrane region" description="Helical" evidence="2">
    <location>
        <begin position="534"/>
        <end position="553"/>
    </location>
</feature>
<feature type="compositionally biased region" description="Low complexity" evidence="1">
    <location>
        <begin position="37"/>
        <end position="50"/>
    </location>
</feature>
<dbReference type="OMA" id="DRPISMW"/>
<keyword evidence="2" id="KW-0472">Membrane</keyword>
<dbReference type="EMBL" id="NMPR01000086">
    <property type="protein sequence ID" value="KAA8631086.1"/>
    <property type="molecule type" value="Genomic_DNA"/>
</dbReference>
<dbReference type="VEuPathDB" id="FungiDB:SMAC_08950"/>
<evidence type="ECO:0000256" key="1">
    <source>
        <dbReference type="SAM" id="MobiDB-lite"/>
    </source>
</evidence>
<organism evidence="3 4">
    <name type="scientific">Sordaria macrospora</name>
    <dbReference type="NCBI Taxonomy" id="5147"/>
    <lineage>
        <taxon>Eukaryota</taxon>
        <taxon>Fungi</taxon>
        <taxon>Dikarya</taxon>
        <taxon>Ascomycota</taxon>
        <taxon>Pezizomycotina</taxon>
        <taxon>Sordariomycetes</taxon>
        <taxon>Sordariomycetidae</taxon>
        <taxon>Sordariales</taxon>
        <taxon>Sordariaceae</taxon>
        <taxon>Sordaria</taxon>
    </lineage>
</organism>
<comment type="caution">
    <text evidence="3">The sequence shown here is derived from an EMBL/GenBank/DDBJ whole genome shotgun (WGS) entry which is preliminary data.</text>
</comment>
<protein>
    <submittedName>
        <fullName evidence="3">Uncharacterized protein</fullName>
    </submittedName>
</protein>
<proteinExistence type="predicted"/>
<feature type="transmembrane region" description="Helical" evidence="2">
    <location>
        <begin position="731"/>
        <end position="748"/>
    </location>
</feature>
<feature type="region of interest" description="Disordered" evidence="1">
    <location>
        <begin position="37"/>
        <end position="68"/>
    </location>
</feature>
<keyword evidence="2" id="KW-0812">Transmembrane</keyword>
<reference evidence="3 4" key="1">
    <citation type="submission" date="2017-07" db="EMBL/GenBank/DDBJ databases">
        <title>Genome sequence of the Sordaria macrospora wild type strain R19027.</title>
        <authorList>
            <person name="Nowrousian M."/>
            <person name="Teichert I."/>
            <person name="Kueck U."/>
        </authorList>
    </citation>
    <scope>NUCLEOTIDE SEQUENCE [LARGE SCALE GENOMIC DNA]</scope>
    <source>
        <strain evidence="3 4">R19027</strain>
        <tissue evidence="3">Mycelium</tissue>
    </source>
</reference>
<name>A0A8S8ZQA1_SORMA</name>